<dbReference type="Proteomes" id="UP000053342">
    <property type="component" value="Unassembled WGS sequence"/>
</dbReference>
<dbReference type="SUPFAM" id="SSF51905">
    <property type="entry name" value="FAD/NAD(P)-binding domain"/>
    <property type="match status" value="2"/>
</dbReference>
<dbReference type="InterPro" id="IPR020946">
    <property type="entry name" value="Flavin_mOase-like"/>
</dbReference>
<protein>
    <recommendedName>
        <fullName evidence="9">FAD/NAD(P)-binding domain-containing protein</fullName>
    </recommendedName>
</protein>
<organism evidence="7 8">
    <name type="scientific">Exophiala oligosperma</name>
    <dbReference type="NCBI Taxonomy" id="215243"/>
    <lineage>
        <taxon>Eukaryota</taxon>
        <taxon>Fungi</taxon>
        <taxon>Dikarya</taxon>
        <taxon>Ascomycota</taxon>
        <taxon>Pezizomycotina</taxon>
        <taxon>Eurotiomycetes</taxon>
        <taxon>Chaetothyriomycetidae</taxon>
        <taxon>Chaetothyriales</taxon>
        <taxon>Herpotrichiellaceae</taxon>
        <taxon>Exophiala</taxon>
    </lineage>
</organism>
<feature type="region of interest" description="Disordered" evidence="6">
    <location>
        <begin position="1"/>
        <end position="20"/>
    </location>
</feature>
<dbReference type="GO" id="GO:0004499">
    <property type="term" value="F:N,N-dimethylaniline monooxygenase activity"/>
    <property type="evidence" value="ECO:0007669"/>
    <property type="project" value="InterPro"/>
</dbReference>
<keyword evidence="3" id="KW-0285">Flavoprotein</keyword>
<dbReference type="GeneID" id="27360260"/>
<dbReference type="Gene3D" id="3.50.50.60">
    <property type="entry name" value="FAD/NAD(P)-binding domain"/>
    <property type="match status" value="3"/>
</dbReference>
<dbReference type="PANTHER" id="PTHR42877">
    <property type="entry name" value="L-ORNITHINE N(5)-MONOOXYGENASE-RELATED"/>
    <property type="match status" value="1"/>
</dbReference>
<dbReference type="EMBL" id="KN847339">
    <property type="protein sequence ID" value="KIW39585.1"/>
    <property type="molecule type" value="Genomic_DNA"/>
</dbReference>
<dbReference type="GO" id="GO:0050661">
    <property type="term" value="F:NADP binding"/>
    <property type="evidence" value="ECO:0007669"/>
    <property type="project" value="InterPro"/>
</dbReference>
<gene>
    <name evidence="7" type="ORF">PV06_08186</name>
</gene>
<dbReference type="InterPro" id="IPR051209">
    <property type="entry name" value="FAD-bind_Monooxygenase_sf"/>
</dbReference>
<evidence type="ECO:0000256" key="4">
    <source>
        <dbReference type="ARBA" id="ARBA00022827"/>
    </source>
</evidence>
<dbReference type="PANTHER" id="PTHR42877:SF6">
    <property type="entry name" value="MONOOXYGENASE, PUTATIVE (AFU_ORTHOLOGUE AFUA_3G15050)-RELATED"/>
    <property type="match status" value="1"/>
</dbReference>
<dbReference type="OrthoDB" id="74360at2759"/>
<keyword evidence="4" id="KW-0274">FAD</keyword>
<dbReference type="VEuPathDB" id="FungiDB:PV06_08186"/>
<dbReference type="AlphaFoldDB" id="A0A0D2DAY5"/>
<name>A0A0D2DAY5_9EURO</name>
<evidence type="ECO:0000256" key="6">
    <source>
        <dbReference type="SAM" id="MobiDB-lite"/>
    </source>
</evidence>
<comment type="cofactor">
    <cofactor evidence="1">
        <name>FAD</name>
        <dbReference type="ChEBI" id="CHEBI:57692"/>
    </cofactor>
</comment>
<evidence type="ECO:0000256" key="5">
    <source>
        <dbReference type="ARBA" id="ARBA00023002"/>
    </source>
</evidence>
<evidence type="ECO:0000256" key="2">
    <source>
        <dbReference type="ARBA" id="ARBA00010139"/>
    </source>
</evidence>
<evidence type="ECO:0000256" key="3">
    <source>
        <dbReference type="ARBA" id="ARBA00022630"/>
    </source>
</evidence>
<evidence type="ECO:0008006" key="9">
    <source>
        <dbReference type="Google" id="ProtNLM"/>
    </source>
</evidence>
<reference evidence="7 8" key="1">
    <citation type="submission" date="2015-01" db="EMBL/GenBank/DDBJ databases">
        <title>The Genome Sequence of Exophiala oligosperma CBS72588.</title>
        <authorList>
            <consortium name="The Broad Institute Genomics Platform"/>
            <person name="Cuomo C."/>
            <person name="de Hoog S."/>
            <person name="Gorbushina A."/>
            <person name="Stielow B."/>
            <person name="Teixiera M."/>
            <person name="Abouelleil A."/>
            <person name="Chapman S.B."/>
            <person name="Priest M."/>
            <person name="Young S.K."/>
            <person name="Wortman J."/>
            <person name="Nusbaum C."/>
            <person name="Birren B."/>
        </authorList>
    </citation>
    <scope>NUCLEOTIDE SEQUENCE [LARGE SCALE GENOMIC DNA]</scope>
    <source>
        <strain evidence="7 8">CBS 72588</strain>
    </source>
</reference>
<dbReference type="RefSeq" id="XP_016259801.1">
    <property type="nucleotide sequence ID" value="XM_016409493.1"/>
</dbReference>
<evidence type="ECO:0000313" key="7">
    <source>
        <dbReference type="EMBL" id="KIW39585.1"/>
    </source>
</evidence>
<keyword evidence="8" id="KW-1185">Reference proteome</keyword>
<evidence type="ECO:0000313" key="8">
    <source>
        <dbReference type="Proteomes" id="UP000053342"/>
    </source>
</evidence>
<proteinExistence type="inferred from homology"/>
<dbReference type="InterPro" id="IPR036188">
    <property type="entry name" value="FAD/NAD-bd_sf"/>
</dbReference>
<keyword evidence="5" id="KW-0560">Oxidoreductase</keyword>
<dbReference type="Pfam" id="PF00743">
    <property type="entry name" value="FMO-like"/>
    <property type="match status" value="1"/>
</dbReference>
<sequence>MAIVDAQSFDDRAGGSGGHTASAYSVGKVPLVVTTEIDGYPQPVKDGHTDPSSVKSTTSIHEARVETLGVRDPPLSYPIGVPKSDFELQDHGIDEIRSLRVVVIGAGLSGVLASILLPVKVPKIDLVVYEKNEDVGGTWLENIYPGVRCDIPSNVYQSTFMPKTQWSEKFARGAEILEYWQSRAREYNAYRYMRFHSEVRTVIWDNASSQWRVTIQNTKTKEVFVDNADFVLTATGRFNTWKLPEYPGIDEYKGLIRHTSNWDPSFNPRGKNVAVIGNGASGIQVVPSLQLMVNRLDHYARNKTWIAGSWAGDERTFEAQPYSAEELASFEDPRVYLKFRKEIEAKYWRRFASTFRGSKENEGMREQFIEIVKKRIATKPELLEKLIPDFNPNCRRLTPGPGYLEAITQDNVDFVQTPIEKFTATGIQTVDGRHREVDAIFCATGASLAPQFDIVSNGVNLREFWSAEGPNGFPYSYLGLATPGFPNLLFIAGPHGTGPSGTVPHSVEVQLTYYAKVLRKVSSQGIATIVPSRQAADDFVEYSDAFFRKTVLTDNCSSWANGGRPGGRIHGIWPGSAAHVTTVRREPRWEDWEYSYLNNSKNRFAYFGNGWTGLEADPESDITSYLRVPSEIDLKDLHEKWWDFP</sequence>
<comment type="similarity">
    <text evidence="2">Belongs to the FAD-binding monooxygenase family.</text>
</comment>
<dbReference type="GO" id="GO:0050660">
    <property type="term" value="F:flavin adenine dinucleotide binding"/>
    <property type="evidence" value="ECO:0007669"/>
    <property type="project" value="InterPro"/>
</dbReference>
<evidence type="ECO:0000256" key="1">
    <source>
        <dbReference type="ARBA" id="ARBA00001974"/>
    </source>
</evidence>
<dbReference type="HOGENOM" id="CLU_006937_6_1_1"/>
<accession>A0A0D2DAY5</accession>